<sequence length="212" mass="22204">MCNIRSLLCALVLALPFSGIAHADIIDSWGAVKTPPPPALKPVTVTDPAHTALLLLDFDTSTCNDNERPDCVASLPHIADLLGRARQANLMTVYSLTSTGTLATVPSVIAAKGDEHVVRSGVDKFLNTDLEEALKSRGIQTVIIAGTVAHGAVLYTASEAALRGFKVVVATDGMSSKEPFGELSTAWILANAPAGVARNVTLTRSSMIGFPQ</sequence>
<comment type="caution">
    <text evidence="4">The sequence shown here is derived from an EMBL/GenBank/DDBJ whole genome shotgun (WGS) entry which is preliminary data.</text>
</comment>
<evidence type="ECO:0000256" key="1">
    <source>
        <dbReference type="ARBA" id="ARBA00022801"/>
    </source>
</evidence>
<accession>A0ABM8NJS4</accession>
<dbReference type="Proteomes" id="UP000598032">
    <property type="component" value="Unassembled WGS sequence"/>
</dbReference>
<gene>
    <name evidence="4" type="ORF">LMG28140_02204</name>
</gene>
<dbReference type="Gene3D" id="3.40.50.850">
    <property type="entry name" value="Isochorismatase-like"/>
    <property type="match status" value="1"/>
</dbReference>
<reference evidence="4 5" key="1">
    <citation type="submission" date="2020-10" db="EMBL/GenBank/DDBJ databases">
        <authorList>
            <person name="Peeters C."/>
        </authorList>
    </citation>
    <scope>NUCLEOTIDE SEQUENCE [LARGE SCALE GENOMIC DNA]</scope>
    <source>
        <strain evidence="4 5">LMG 28140</strain>
    </source>
</reference>
<proteinExistence type="predicted"/>
<keyword evidence="2" id="KW-0732">Signal</keyword>
<feature type="signal peptide" evidence="2">
    <location>
        <begin position="1"/>
        <end position="23"/>
    </location>
</feature>
<dbReference type="PANTHER" id="PTHR43540:SF6">
    <property type="entry name" value="ISOCHORISMATASE-LIKE DOMAIN-CONTAINING PROTEIN"/>
    <property type="match status" value="1"/>
</dbReference>
<feature type="domain" description="Isochorismatase-like" evidence="3">
    <location>
        <begin position="51"/>
        <end position="180"/>
    </location>
</feature>
<dbReference type="RefSeq" id="WP_201642297.1">
    <property type="nucleotide sequence ID" value="NZ_CAJHCP010000004.1"/>
</dbReference>
<dbReference type="InterPro" id="IPR000868">
    <property type="entry name" value="Isochorismatase-like_dom"/>
</dbReference>
<dbReference type="Pfam" id="PF00857">
    <property type="entry name" value="Isochorismatase"/>
    <property type="match status" value="1"/>
</dbReference>
<organism evidence="4 5">
    <name type="scientific">Paraburkholderia metrosideri</name>
    <dbReference type="NCBI Taxonomy" id="580937"/>
    <lineage>
        <taxon>Bacteria</taxon>
        <taxon>Pseudomonadati</taxon>
        <taxon>Pseudomonadota</taxon>
        <taxon>Betaproteobacteria</taxon>
        <taxon>Burkholderiales</taxon>
        <taxon>Burkholderiaceae</taxon>
        <taxon>Paraburkholderia</taxon>
    </lineage>
</organism>
<dbReference type="EMBL" id="CAJHCP010000004">
    <property type="protein sequence ID" value="CAD6528871.1"/>
    <property type="molecule type" value="Genomic_DNA"/>
</dbReference>
<protein>
    <recommendedName>
        <fullName evidence="3">Isochorismatase-like domain-containing protein</fullName>
    </recommendedName>
</protein>
<evidence type="ECO:0000256" key="2">
    <source>
        <dbReference type="SAM" id="SignalP"/>
    </source>
</evidence>
<evidence type="ECO:0000259" key="3">
    <source>
        <dbReference type="Pfam" id="PF00857"/>
    </source>
</evidence>
<dbReference type="PANTHER" id="PTHR43540">
    <property type="entry name" value="PEROXYUREIDOACRYLATE/UREIDOACRYLATE AMIDOHYDROLASE-RELATED"/>
    <property type="match status" value="1"/>
</dbReference>
<dbReference type="InterPro" id="IPR036380">
    <property type="entry name" value="Isochorismatase-like_sf"/>
</dbReference>
<evidence type="ECO:0000313" key="5">
    <source>
        <dbReference type="Proteomes" id="UP000598032"/>
    </source>
</evidence>
<dbReference type="InterPro" id="IPR050272">
    <property type="entry name" value="Isochorismatase-like_hydrls"/>
</dbReference>
<keyword evidence="1" id="KW-0378">Hydrolase</keyword>
<keyword evidence="5" id="KW-1185">Reference proteome</keyword>
<evidence type="ECO:0000313" key="4">
    <source>
        <dbReference type="EMBL" id="CAD6528871.1"/>
    </source>
</evidence>
<dbReference type="SUPFAM" id="SSF52499">
    <property type="entry name" value="Isochorismatase-like hydrolases"/>
    <property type="match status" value="1"/>
</dbReference>
<feature type="chain" id="PRO_5047356263" description="Isochorismatase-like domain-containing protein" evidence="2">
    <location>
        <begin position="24"/>
        <end position="212"/>
    </location>
</feature>
<name>A0ABM8NJS4_9BURK</name>